<dbReference type="EMBL" id="JBHUCM010000044">
    <property type="protein sequence ID" value="MFD1544449.1"/>
    <property type="molecule type" value="Genomic_DNA"/>
</dbReference>
<accession>A0ABW4GPY2</accession>
<protein>
    <recommendedName>
        <fullName evidence="3">Cobalamin-independent methionine synthase MetE C-terminal/archaeal domain-containing protein</fullName>
    </recommendedName>
</protein>
<keyword evidence="2" id="KW-1185">Reference proteome</keyword>
<dbReference type="Proteomes" id="UP001597097">
    <property type="component" value="Unassembled WGS sequence"/>
</dbReference>
<name>A0ABW4GPY2_9ACTN</name>
<evidence type="ECO:0000313" key="1">
    <source>
        <dbReference type="EMBL" id="MFD1544449.1"/>
    </source>
</evidence>
<sequence length="344" mass="37692">MPSRHVHLVGSYPAADSREAMTIVAGVAGPYLKALADGEVGPRRRWITHIIDGLREHPDVELRTDGDWSGYDDRPVFKVRHGHRLAPSSLNLGHASAARESYEVFKEIRQEHRLDGVSFQVGIPGDLDLALFAFGPARAFSRREPFRDALAHEIEEIAGWGGQDVLFQLEVPVELVMVARAPRPLRTAAARLLVHGMVKQVATAPPGTRFGVHLCVGDLNNKALRRLRTVAPVVSMVNALLRAWPQGRSLEYVHVPLAAGDQPPPLEPGFYRALASLTALPRDTRFAAGLVHEAQEPGDQRKILRTVESLLSRTVDVSPACGLGRRSPQDARHAVERAVTLAES</sequence>
<evidence type="ECO:0000313" key="2">
    <source>
        <dbReference type="Proteomes" id="UP001597097"/>
    </source>
</evidence>
<reference evidence="2" key="1">
    <citation type="journal article" date="2019" name="Int. J. Syst. Evol. Microbiol.">
        <title>The Global Catalogue of Microorganisms (GCM) 10K type strain sequencing project: providing services to taxonomists for standard genome sequencing and annotation.</title>
        <authorList>
            <consortium name="The Broad Institute Genomics Platform"/>
            <consortium name="The Broad Institute Genome Sequencing Center for Infectious Disease"/>
            <person name="Wu L."/>
            <person name="Ma J."/>
        </authorList>
    </citation>
    <scope>NUCLEOTIDE SEQUENCE [LARGE SCALE GENOMIC DNA]</scope>
    <source>
        <strain evidence="2">CGMCC 1.15399</strain>
    </source>
</reference>
<evidence type="ECO:0008006" key="3">
    <source>
        <dbReference type="Google" id="ProtNLM"/>
    </source>
</evidence>
<gene>
    <name evidence="1" type="ORF">ACFSJ0_45915</name>
</gene>
<organism evidence="1 2">
    <name type="scientific">Nonomuraea guangzhouensis</name>
    <dbReference type="NCBI Taxonomy" id="1291555"/>
    <lineage>
        <taxon>Bacteria</taxon>
        <taxon>Bacillati</taxon>
        <taxon>Actinomycetota</taxon>
        <taxon>Actinomycetes</taxon>
        <taxon>Streptosporangiales</taxon>
        <taxon>Streptosporangiaceae</taxon>
        <taxon>Nonomuraea</taxon>
    </lineage>
</organism>
<dbReference type="RefSeq" id="WP_219529203.1">
    <property type="nucleotide sequence ID" value="NZ_JAHKRM010000006.1"/>
</dbReference>
<comment type="caution">
    <text evidence="1">The sequence shown here is derived from an EMBL/GenBank/DDBJ whole genome shotgun (WGS) entry which is preliminary data.</text>
</comment>
<proteinExistence type="predicted"/>